<reference evidence="10" key="1">
    <citation type="journal article" date="2014" name="Front. Microbiol.">
        <title>High frequency of phylogenetically diverse reductive dehalogenase-homologous genes in deep subseafloor sedimentary metagenomes.</title>
        <authorList>
            <person name="Kawai M."/>
            <person name="Futagami T."/>
            <person name="Toyoda A."/>
            <person name="Takaki Y."/>
            <person name="Nishi S."/>
            <person name="Hori S."/>
            <person name="Arai W."/>
            <person name="Tsubouchi T."/>
            <person name="Morono Y."/>
            <person name="Uchiyama I."/>
            <person name="Ito T."/>
            <person name="Fujiyama A."/>
            <person name="Inagaki F."/>
            <person name="Takami H."/>
        </authorList>
    </citation>
    <scope>NUCLEOTIDE SEQUENCE</scope>
    <source>
        <strain evidence="10">Expedition CK06-06</strain>
    </source>
</reference>
<name>X1AZ79_9ZZZZ</name>
<dbReference type="AlphaFoldDB" id="X1AZ79"/>
<comment type="caution">
    <text evidence="10">The sequence shown here is derived from an EMBL/GenBank/DDBJ whole genome shotgun (WGS) entry which is preliminary data.</text>
</comment>
<dbReference type="GO" id="GO:0005524">
    <property type="term" value="F:ATP binding"/>
    <property type="evidence" value="ECO:0007669"/>
    <property type="project" value="UniProtKB-KW"/>
</dbReference>
<dbReference type="GO" id="GO:0006281">
    <property type="term" value="P:DNA repair"/>
    <property type="evidence" value="ECO:0007669"/>
    <property type="project" value="UniProtKB-KW"/>
</dbReference>
<keyword evidence="3" id="KW-0227">DNA damage</keyword>
<dbReference type="Pfam" id="PF12705">
    <property type="entry name" value="PDDEXK_1"/>
    <property type="match status" value="1"/>
</dbReference>
<dbReference type="GO" id="GO:0006310">
    <property type="term" value="P:DNA recombination"/>
    <property type="evidence" value="ECO:0007669"/>
    <property type="project" value="TreeGrafter"/>
</dbReference>
<evidence type="ECO:0000256" key="2">
    <source>
        <dbReference type="ARBA" id="ARBA00022741"/>
    </source>
</evidence>
<keyword evidence="6" id="KW-0067">ATP-binding</keyword>
<feature type="non-terminal residue" evidence="10">
    <location>
        <position position="333"/>
    </location>
</feature>
<dbReference type="EMBL" id="BART01010397">
    <property type="protein sequence ID" value="GAG88579.1"/>
    <property type="molecule type" value="Genomic_DNA"/>
</dbReference>
<evidence type="ECO:0000256" key="5">
    <source>
        <dbReference type="ARBA" id="ARBA00022839"/>
    </source>
</evidence>
<evidence type="ECO:0000256" key="7">
    <source>
        <dbReference type="ARBA" id="ARBA00023125"/>
    </source>
</evidence>
<evidence type="ECO:0000259" key="9">
    <source>
        <dbReference type="Pfam" id="PF12705"/>
    </source>
</evidence>
<evidence type="ECO:0000313" key="10">
    <source>
        <dbReference type="EMBL" id="GAG88579.1"/>
    </source>
</evidence>
<feature type="domain" description="PD-(D/E)XK endonuclease-like" evidence="9">
    <location>
        <begin position="299"/>
        <end position="329"/>
    </location>
</feature>
<keyword evidence="5" id="KW-0269">Exonuclease</keyword>
<dbReference type="InterPro" id="IPR038726">
    <property type="entry name" value="PDDEXK_AddAB-type"/>
</dbReference>
<keyword evidence="2" id="KW-0547">Nucleotide-binding</keyword>
<dbReference type="SUPFAM" id="SSF52540">
    <property type="entry name" value="P-loop containing nucleoside triphosphate hydrolases"/>
    <property type="match status" value="1"/>
</dbReference>
<proteinExistence type="predicted"/>
<dbReference type="InterPro" id="IPR027417">
    <property type="entry name" value="P-loop_NTPase"/>
</dbReference>
<feature type="non-terminal residue" evidence="10">
    <location>
        <position position="1"/>
    </location>
</feature>
<evidence type="ECO:0000256" key="4">
    <source>
        <dbReference type="ARBA" id="ARBA00022801"/>
    </source>
</evidence>
<dbReference type="Gene3D" id="3.40.50.300">
    <property type="entry name" value="P-loop containing nucleotide triphosphate hydrolases"/>
    <property type="match status" value="1"/>
</dbReference>
<dbReference type="GO" id="GO:0004527">
    <property type="term" value="F:exonuclease activity"/>
    <property type="evidence" value="ECO:0007669"/>
    <property type="project" value="UniProtKB-KW"/>
</dbReference>
<dbReference type="PANTHER" id="PTHR30591:SF1">
    <property type="entry name" value="RECBCD ENZYME SUBUNIT RECC"/>
    <property type="match status" value="1"/>
</dbReference>
<sequence>ISSREFTRIIFDFLEALGVRERIGSWIEEAARAGDYATVDEHRQFYDKLLNIFDELVEVFGGQEMVCADWLAIINSAFSQLTLAFIPPTLDQVLVGSIERSRHPDLKAVFLIGATQKQFPVPVSFDSILSDAEREACESADFALAATAGQKLAERQYLAYIAFTRPSEFLCVTYPSVDEKGSAVARSQFIAELESLFENLVEESIAGEQIDIEKVHNKSELTDLLCGQLGGDSLSDPWLVTCGSVGVSREGLGELLNDICADEELAEVGSKVVSAINYDNRAQLDKRIVKKFFGEQIRSSATRLSTFAACPYQYFARYILKLEEREEFKFEPL</sequence>
<accession>X1AZ79</accession>
<protein>
    <recommendedName>
        <fullName evidence="9">PD-(D/E)XK endonuclease-like domain-containing protein</fullName>
    </recommendedName>
</protein>
<dbReference type="PANTHER" id="PTHR30591">
    <property type="entry name" value="RECBCD ENZYME SUBUNIT RECC"/>
    <property type="match status" value="1"/>
</dbReference>
<evidence type="ECO:0000256" key="6">
    <source>
        <dbReference type="ARBA" id="ARBA00022840"/>
    </source>
</evidence>
<gene>
    <name evidence="10" type="ORF">S01H4_22632</name>
</gene>
<keyword evidence="7" id="KW-0238">DNA-binding</keyword>
<evidence type="ECO:0000256" key="3">
    <source>
        <dbReference type="ARBA" id="ARBA00022763"/>
    </source>
</evidence>
<keyword evidence="1" id="KW-0540">Nuclease</keyword>
<dbReference type="GO" id="GO:0003677">
    <property type="term" value="F:DNA binding"/>
    <property type="evidence" value="ECO:0007669"/>
    <property type="project" value="UniProtKB-KW"/>
</dbReference>
<evidence type="ECO:0000256" key="1">
    <source>
        <dbReference type="ARBA" id="ARBA00022722"/>
    </source>
</evidence>
<evidence type="ECO:0000256" key="8">
    <source>
        <dbReference type="ARBA" id="ARBA00023204"/>
    </source>
</evidence>
<keyword evidence="8" id="KW-0234">DNA repair</keyword>
<keyword evidence="4" id="KW-0378">Hydrolase</keyword>
<organism evidence="10">
    <name type="scientific">marine sediment metagenome</name>
    <dbReference type="NCBI Taxonomy" id="412755"/>
    <lineage>
        <taxon>unclassified sequences</taxon>
        <taxon>metagenomes</taxon>
        <taxon>ecological metagenomes</taxon>
    </lineage>
</organism>